<sequence>MPQGRLIYNIEHLAAETKRSHLIIQLFPTLAHTVAAADEVENLKKTRDLAEECHGRKIAVKAESGRIEGGEEGIKDTGGLKVFTTPQDVSNFLSANIDILTPSIGKIHGSYGPHGPESGSRSMISARSLRRSAQHGAVKLNGNKLRENAGRLGVLRRETERWMDACGSSGRA</sequence>
<organism evidence="2 3">
    <name type="scientific">Byssothecium circinans</name>
    <dbReference type="NCBI Taxonomy" id="147558"/>
    <lineage>
        <taxon>Eukaryota</taxon>
        <taxon>Fungi</taxon>
        <taxon>Dikarya</taxon>
        <taxon>Ascomycota</taxon>
        <taxon>Pezizomycotina</taxon>
        <taxon>Dothideomycetes</taxon>
        <taxon>Pleosporomycetidae</taxon>
        <taxon>Pleosporales</taxon>
        <taxon>Massarineae</taxon>
        <taxon>Massarinaceae</taxon>
        <taxon>Byssothecium</taxon>
    </lineage>
</organism>
<keyword evidence="1" id="KW-0479">Metal-binding</keyword>
<dbReference type="Gene3D" id="3.20.20.70">
    <property type="entry name" value="Aldolase class I"/>
    <property type="match status" value="1"/>
</dbReference>
<dbReference type="SUPFAM" id="SSF51569">
    <property type="entry name" value="Aldolase"/>
    <property type="match status" value="1"/>
</dbReference>
<dbReference type="GO" id="GO:0008270">
    <property type="term" value="F:zinc ion binding"/>
    <property type="evidence" value="ECO:0007669"/>
    <property type="project" value="UniProtKB-UniRule"/>
</dbReference>
<keyword evidence="3" id="KW-1185">Reference proteome</keyword>
<evidence type="ECO:0000313" key="2">
    <source>
        <dbReference type="EMBL" id="KAF1953122.1"/>
    </source>
</evidence>
<keyword evidence="1" id="KW-0862">Zinc</keyword>
<dbReference type="Proteomes" id="UP000800035">
    <property type="component" value="Unassembled WGS sequence"/>
</dbReference>
<dbReference type="GO" id="GO:0006096">
    <property type="term" value="P:glycolytic process"/>
    <property type="evidence" value="ECO:0007669"/>
    <property type="project" value="UniProtKB-UniPathway"/>
</dbReference>
<dbReference type="AlphaFoldDB" id="A0A6A5TN48"/>
<gene>
    <name evidence="2" type="ORF">CC80DRAFT_518478</name>
</gene>
<proteinExistence type="inferred from homology"/>
<protein>
    <recommendedName>
        <fullName evidence="1">Fructose-bisphosphate aldolase</fullName>
        <shortName evidence="1">FBP aldolase</shortName>
        <ecNumber evidence="1">4.1.2.13</ecNumber>
    </recommendedName>
</protein>
<dbReference type="Pfam" id="PF01116">
    <property type="entry name" value="F_bP_aldolase"/>
    <property type="match status" value="1"/>
</dbReference>
<dbReference type="EMBL" id="ML977006">
    <property type="protein sequence ID" value="KAF1953122.1"/>
    <property type="molecule type" value="Genomic_DNA"/>
</dbReference>
<comment type="function">
    <text evidence="1">Catalyzes the aldol condensation of dihydroxyacetone phosphate (DHAP or glycerone-phosphate) with glyceraldehyde 3-phosphate (G3P) to form fructose 1,6-bisphosphate (FBP) in gluconeogenesis and the reverse reaction in glycolysis.</text>
</comment>
<evidence type="ECO:0000256" key="1">
    <source>
        <dbReference type="RuleBase" id="RU366023"/>
    </source>
</evidence>
<dbReference type="UniPathway" id="UPA00109">
    <property type="reaction ID" value="UER00183"/>
</dbReference>
<dbReference type="OrthoDB" id="2558351at2759"/>
<accession>A0A6A5TN48</accession>
<keyword evidence="1" id="KW-0324">Glycolysis</keyword>
<comment type="catalytic activity">
    <reaction evidence="1">
        <text>beta-D-fructose 1,6-bisphosphate = D-glyceraldehyde 3-phosphate + dihydroxyacetone phosphate</text>
        <dbReference type="Rhea" id="RHEA:14729"/>
        <dbReference type="ChEBI" id="CHEBI:32966"/>
        <dbReference type="ChEBI" id="CHEBI:57642"/>
        <dbReference type="ChEBI" id="CHEBI:59776"/>
        <dbReference type="EC" id="4.1.2.13"/>
    </reaction>
</comment>
<dbReference type="EC" id="4.1.2.13" evidence="1"/>
<comment type="cofactor">
    <cofactor evidence="1">
        <name>Zn(2+)</name>
        <dbReference type="ChEBI" id="CHEBI:29105"/>
    </cofactor>
    <text evidence="1">Binds 2 Zn(2+) ions per subunit. One is catalytic and the other provides a structural contribution.</text>
</comment>
<keyword evidence="1" id="KW-0456">Lyase</keyword>
<dbReference type="InterPro" id="IPR013785">
    <property type="entry name" value="Aldolase_TIM"/>
</dbReference>
<comment type="pathway">
    <text evidence="1">Carbohydrate degradation; glycolysis; D-glyceraldehyde 3-phosphate and glycerone phosphate from D-glucose: step 4/4.</text>
</comment>
<comment type="similarity">
    <text evidence="1">Belongs to the class II fructose-bisphosphate aldolase family.</text>
</comment>
<evidence type="ECO:0000313" key="3">
    <source>
        <dbReference type="Proteomes" id="UP000800035"/>
    </source>
</evidence>
<dbReference type="GO" id="GO:0004332">
    <property type="term" value="F:fructose-bisphosphate aldolase activity"/>
    <property type="evidence" value="ECO:0007669"/>
    <property type="project" value="UniProtKB-EC"/>
</dbReference>
<name>A0A6A5TN48_9PLEO</name>
<reference evidence="2" key="1">
    <citation type="journal article" date="2020" name="Stud. Mycol.">
        <title>101 Dothideomycetes genomes: a test case for predicting lifestyles and emergence of pathogens.</title>
        <authorList>
            <person name="Haridas S."/>
            <person name="Albert R."/>
            <person name="Binder M."/>
            <person name="Bloem J."/>
            <person name="Labutti K."/>
            <person name="Salamov A."/>
            <person name="Andreopoulos B."/>
            <person name="Baker S."/>
            <person name="Barry K."/>
            <person name="Bills G."/>
            <person name="Bluhm B."/>
            <person name="Cannon C."/>
            <person name="Castanera R."/>
            <person name="Culley D."/>
            <person name="Daum C."/>
            <person name="Ezra D."/>
            <person name="Gonzalez J."/>
            <person name="Henrissat B."/>
            <person name="Kuo A."/>
            <person name="Liang C."/>
            <person name="Lipzen A."/>
            <person name="Lutzoni F."/>
            <person name="Magnuson J."/>
            <person name="Mondo S."/>
            <person name="Nolan M."/>
            <person name="Ohm R."/>
            <person name="Pangilinan J."/>
            <person name="Park H.-J."/>
            <person name="Ramirez L."/>
            <person name="Alfaro M."/>
            <person name="Sun H."/>
            <person name="Tritt A."/>
            <person name="Yoshinaga Y."/>
            <person name="Zwiers L.-H."/>
            <person name="Turgeon B."/>
            <person name="Goodwin S."/>
            <person name="Spatafora J."/>
            <person name="Crous P."/>
            <person name="Grigoriev I."/>
        </authorList>
    </citation>
    <scope>NUCLEOTIDE SEQUENCE</scope>
    <source>
        <strain evidence="2">CBS 675.92</strain>
    </source>
</reference>
<dbReference type="InterPro" id="IPR000771">
    <property type="entry name" value="FBA_II"/>
</dbReference>